<keyword evidence="3" id="KW-0472">Membrane</keyword>
<dbReference type="InterPro" id="IPR004843">
    <property type="entry name" value="Calcineurin-like_PHP"/>
</dbReference>
<keyword evidence="1" id="KW-0378">Hydrolase</keyword>
<dbReference type="Gene3D" id="3.60.21.10">
    <property type="match status" value="1"/>
</dbReference>
<dbReference type="PANTHER" id="PTHR10340">
    <property type="entry name" value="SPHINGOMYELIN PHOSPHODIESTERASE"/>
    <property type="match status" value="1"/>
</dbReference>
<dbReference type="AlphaFoldDB" id="A0AAF0F349"/>
<gene>
    <name evidence="5" type="ORF">MJAP1_002528</name>
</gene>
<dbReference type="EMBL" id="CP119961">
    <property type="protein sequence ID" value="WFD39549.1"/>
    <property type="molecule type" value="Genomic_DNA"/>
</dbReference>
<evidence type="ECO:0000259" key="4">
    <source>
        <dbReference type="Pfam" id="PF00149"/>
    </source>
</evidence>
<organism evidence="5 6">
    <name type="scientific">Malassezia japonica</name>
    <dbReference type="NCBI Taxonomy" id="223818"/>
    <lineage>
        <taxon>Eukaryota</taxon>
        <taxon>Fungi</taxon>
        <taxon>Dikarya</taxon>
        <taxon>Basidiomycota</taxon>
        <taxon>Ustilaginomycotina</taxon>
        <taxon>Malasseziomycetes</taxon>
        <taxon>Malasseziales</taxon>
        <taxon>Malasseziaceae</taxon>
        <taxon>Malassezia</taxon>
    </lineage>
</organism>
<keyword evidence="3" id="KW-1133">Transmembrane helix</keyword>
<dbReference type="GO" id="GO:0005615">
    <property type="term" value="C:extracellular space"/>
    <property type="evidence" value="ECO:0007669"/>
    <property type="project" value="TreeGrafter"/>
</dbReference>
<feature type="domain" description="Calcineurin-like phosphoesterase" evidence="4">
    <location>
        <begin position="290"/>
        <end position="580"/>
    </location>
</feature>
<dbReference type="GO" id="GO:0008081">
    <property type="term" value="F:phosphoric diester hydrolase activity"/>
    <property type="evidence" value="ECO:0007669"/>
    <property type="project" value="TreeGrafter"/>
</dbReference>
<evidence type="ECO:0000313" key="5">
    <source>
        <dbReference type="EMBL" id="WFD39549.1"/>
    </source>
</evidence>
<evidence type="ECO:0000256" key="1">
    <source>
        <dbReference type="ARBA" id="ARBA00022801"/>
    </source>
</evidence>
<keyword evidence="3" id="KW-0812">Transmembrane</keyword>
<dbReference type="PANTHER" id="PTHR10340:SF27">
    <property type="entry name" value="ACL091CP"/>
    <property type="match status" value="1"/>
</dbReference>
<accession>A0AAF0F349</accession>
<evidence type="ECO:0000256" key="3">
    <source>
        <dbReference type="SAM" id="Phobius"/>
    </source>
</evidence>
<proteinExistence type="predicted"/>
<reference evidence="5" key="1">
    <citation type="submission" date="2023-03" db="EMBL/GenBank/DDBJ databases">
        <title>Mating type loci evolution in Malassezia.</title>
        <authorList>
            <person name="Coelho M.A."/>
        </authorList>
    </citation>
    <scope>NUCLEOTIDE SEQUENCE</scope>
    <source>
        <strain evidence="5">CBS 9431</strain>
    </source>
</reference>
<dbReference type="SUPFAM" id="SSF56300">
    <property type="entry name" value="Metallo-dependent phosphatases"/>
    <property type="match status" value="1"/>
</dbReference>
<protein>
    <recommendedName>
        <fullName evidence="4">Calcineurin-like phosphoesterase domain-containing protein</fullName>
    </recommendedName>
</protein>
<name>A0AAF0F349_9BASI</name>
<dbReference type="Pfam" id="PF00149">
    <property type="entry name" value="Metallophos"/>
    <property type="match status" value="1"/>
</dbReference>
<evidence type="ECO:0000313" key="6">
    <source>
        <dbReference type="Proteomes" id="UP001217754"/>
    </source>
</evidence>
<dbReference type="RefSeq" id="XP_060122446.1">
    <property type="nucleotide sequence ID" value="XM_060266463.1"/>
</dbReference>
<feature type="transmembrane region" description="Helical" evidence="3">
    <location>
        <begin position="33"/>
        <end position="54"/>
    </location>
</feature>
<dbReference type="GeneID" id="85226179"/>
<dbReference type="Proteomes" id="UP001217754">
    <property type="component" value="Chromosome 4"/>
</dbReference>
<dbReference type="InterPro" id="IPR029052">
    <property type="entry name" value="Metallo-depent_PP-like"/>
</dbReference>
<keyword evidence="2" id="KW-0325">Glycoprotein</keyword>
<dbReference type="CDD" id="cd00842">
    <property type="entry name" value="MPP_ASMase"/>
    <property type="match status" value="1"/>
</dbReference>
<sequence>MYRPESDAAELQPLHGAEDDVAPRAQLRSTRRIVKGLVLVAAALFAVGICWPTKPAAVPPLVKDRAVYTAPAAFPTSEFPAMDYMPKGQEGVPRPVITKVRGGRYPDALVNPTQLPTAAPTSEGVLPLPSAAVPQKKQNTFRKDAMDKLTNLFTSGQSNCDKCLHALQYGQEIARAAPHLVPDMMVELCESFEFARSSSSVERGCKGTFGLAQWGGPYTQMLSYANLSTGSPTAAYLCAKYIKGKHCAMPPTPALSDAFLHAWFGGQREAPASVATRSKKTGAPRAKPLRTLHISDFHVDPRYLVGSESNCDNGQCCRADSYNSTLWNQTSFAPNSIPKANLSAPAGYWGSYHCDAPWSLIAAGMQGISGLIQSDGPLDLGVFTGDLTTHDQHEHISRDLVMYSEQALFDMLHRHMGSAPLVPALGNHDYSPSDFAAMPGLPDGRSDQLSWNYENVAALVKANGWGNDSAAEAIRKHYGGYSVSPRQGLRVISLNSDFWYKSNPMAYLHAEDPDVGGMLRWLTDELQAAENQNERAWIVAHVLSGWDGSNGLEAPTNLFYQIVSRYEHTIAHIFFGHTHEDQFQLFYRGTNGDSSKASRKTKDANAFAFIGPSLTPLNNVQPALRIYEVDPETYEVMDYLQYYSPVDEFPHGVKHGPVWRLLYKARETYQDFSVSVRTKKYAAPVALESGLWPRDAPLNASFWAAVTDEMEQRPSLLELHHLYQSRKSPKSPKCGTAACHQAKLCYMRSGSGSLGRQCPKGYSSVQKDS</sequence>
<evidence type="ECO:0000256" key="2">
    <source>
        <dbReference type="ARBA" id="ARBA00023180"/>
    </source>
</evidence>
<dbReference type="InterPro" id="IPR041805">
    <property type="entry name" value="ASMase/PPN1_MPP"/>
</dbReference>
<keyword evidence="6" id="KW-1185">Reference proteome</keyword>